<feature type="region of interest" description="Disordered" evidence="1">
    <location>
        <begin position="1289"/>
        <end position="1310"/>
    </location>
</feature>
<feature type="domain" description="Ams2/SPT21 N-terminal" evidence="2">
    <location>
        <begin position="31"/>
        <end position="170"/>
    </location>
</feature>
<feature type="region of interest" description="Disordered" evidence="1">
    <location>
        <begin position="233"/>
        <end position="439"/>
    </location>
</feature>
<dbReference type="InterPro" id="IPR057725">
    <property type="entry name" value="Ams2-SPT21_N"/>
</dbReference>
<feature type="region of interest" description="Disordered" evidence="1">
    <location>
        <begin position="1113"/>
        <end position="1187"/>
    </location>
</feature>
<reference evidence="3" key="1">
    <citation type="journal article" date="2023" name="Mol. Phylogenet. Evol.">
        <title>Genome-scale phylogeny and comparative genomics of the fungal order Sordariales.</title>
        <authorList>
            <person name="Hensen N."/>
            <person name="Bonometti L."/>
            <person name="Westerberg I."/>
            <person name="Brannstrom I.O."/>
            <person name="Guillou S."/>
            <person name="Cros-Aarteil S."/>
            <person name="Calhoun S."/>
            <person name="Haridas S."/>
            <person name="Kuo A."/>
            <person name="Mondo S."/>
            <person name="Pangilinan J."/>
            <person name="Riley R."/>
            <person name="LaButti K."/>
            <person name="Andreopoulos B."/>
            <person name="Lipzen A."/>
            <person name="Chen C."/>
            <person name="Yan M."/>
            <person name="Daum C."/>
            <person name="Ng V."/>
            <person name="Clum A."/>
            <person name="Steindorff A."/>
            <person name="Ohm R.A."/>
            <person name="Martin F."/>
            <person name="Silar P."/>
            <person name="Natvig D.O."/>
            <person name="Lalanne C."/>
            <person name="Gautier V."/>
            <person name="Ament-Velasquez S.L."/>
            <person name="Kruys A."/>
            <person name="Hutchinson M.I."/>
            <person name="Powell A.J."/>
            <person name="Barry K."/>
            <person name="Miller A.N."/>
            <person name="Grigoriev I.V."/>
            <person name="Debuchy R."/>
            <person name="Gladieux P."/>
            <person name="Hiltunen Thoren M."/>
            <person name="Johannesson H."/>
        </authorList>
    </citation>
    <scope>NUCLEOTIDE SEQUENCE</scope>
    <source>
        <strain evidence="3">FGSC 1904</strain>
    </source>
</reference>
<dbReference type="PANTHER" id="PTHR39147:SF1">
    <property type="entry name" value="PROTEIN SPT21"/>
    <property type="match status" value="1"/>
</dbReference>
<feature type="region of interest" description="Disordered" evidence="1">
    <location>
        <begin position="469"/>
        <end position="530"/>
    </location>
</feature>
<evidence type="ECO:0000259" key="2">
    <source>
        <dbReference type="Pfam" id="PF25823"/>
    </source>
</evidence>
<dbReference type="InterPro" id="IPR042403">
    <property type="entry name" value="Spt21/Ams2"/>
</dbReference>
<feature type="compositionally biased region" description="Polar residues" evidence="1">
    <location>
        <begin position="263"/>
        <end position="279"/>
    </location>
</feature>
<protein>
    <recommendedName>
        <fullName evidence="2">Ams2/SPT21 N-terminal domain-containing protein</fullName>
    </recommendedName>
</protein>
<feature type="compositionally biased region" description="Low complexity" evidence="1">
    <location>
        <begin position="974"/>
        <end position="983"/>
    </location>
</feature>
<dbReference type="GO" id="GO:0006357">
    <property type="term" value="P:regulation of transcription by RNA polymerase II"/>
    <property type="evidence" value="ECO:0007669"/>
    <property type="project" value="TreeGrafter"/>
</dbReference>
<evidence type="ECO:0000313" key="4">
    <source>
        <dbReference type="Proteomes" id="UP001281003"/>
    </source>
</evidence>
<feature type="compositionally biased region" description="Polar residues" evidence="1">
    <location>
        <begin position="745"/>
        <end position="755"/>
    </location>
</feature>
<dbReference type="SUPFAM" id="SSF57716">
    <property type="entry name" value="Glucocorticoid receptor-like (DNA-binding domain)"/>
    <property type="match status" value="1"/>
</dbReference>
<comment type="caution">
    <text evidence="3">The sequence shown here is derived from an EMBL/GenBank/DDBJ whole genome shotgun (WGS) entry which is preliminary data.</text>
</comment>
<dbReference type="PANTHER" id="PTHR39147">
    <property type="entry name" value="PROTEIN SPT21"/>
    <property type="match status" value="1"/>
</dbReference>
<feature type="compositionally biased region" description="Pro residues" evidence="1">
    <location>
        <begin position="777"/>
        <end position="796"/>
    </location>
</feature>
<feature type="compositionally biased region" description="Polar residues" evidence="1">
    <location>
        <begin position="311"/>
        <end position="323"/>
    </location>
</feature>
<feature type="compositionally biased region" description="Polar residues" evidence="1">
    <location>
        <begin position="658"/>
        <end position="667"/>
    </location>
</feature>
<name>A0AAE0UCD3_SORBR</name>
<feature type="compositionally biased region" description="Polar residues" evidence="1">
    <location>
        <begin position="1161"/>
        <end position="1176"/>
    </location>
</feature>
<dbReference type="Gene3D" id="3.30.50.10">
    <property type="entry name" value="Erythroid Transcription Factor GATA-1, subunit A"/>
    <property type="match status" value="1"/>
</dbReference>
<gene>
    <name evidence="3" type="ORF">B0T20DRAFT_187171</name>
</gene>
<dbReference type="Proteomes" id="UP001281003">
    <property type="component" value="Unassembled WGS sequence"/>
</dbReference>
<proteinExistence type="predicted"/>
<dbReference type="GO" id="GO:0000183">
    <property type="term" value="P:rDNA heterochromatin formation"/>
    <property type="evidence" value="ECO:0007669"/>
    <property type="project" value="TreeGrafter"/>
</dbReference>
<dbReference type="Pfam" id="PF25823">
    <property type="entry name" value="Ams2-SPT21_N"/>
    <property type="match status" value="1"/>
</dbReference>
<dbReference type="GO" id="GO:0008270">
    <property type="term" value="F:zinc ion binding"/>
    <property type="evidence" value="ECO:0007669"/>
    <property type="project" value="InterPro"/>
</dbReference>
<feature type="compositionally biased region" description="Polar residues" evidence="1">
    <location>
        <begin position="487"/>
        <end position="496"/>
    </location>
</feature>
<feature type="region of interest" description="Disordered" evidence="1">
    <location>
        <begin position="565"/>
        <end position="806"/>
    </location>
</feature>
<feature type="region of interest" description="Disordered" evidence="1">
    <location>
        <begin position="1326"/>
        <end position="1356"/>
    </location>
</feature>
<reference evidence="3" key="2">
    <citation type="submission" date="2023-07" db="EMBL/GenBank/DDBJ databases">
        <authorList>
            <consortium name="Lawrence Berkeley National Laboratory"/>
            <person name="Haridas S."/>
            <person name="Hensen N."/>
            <person name="Bonometti L."/>
            <person name="Westerberg I."/>
            <person name="Brannstrom I.O."/>
            <person name="Guillou S."/>
            <person name="Cros-Aarteil S."/>
            <person name="Calhoun S."/>
            <person name="Kuo A."/>
            <person name="Mondo S."/>
            <person name="Pangilinan J."/>
            <person name="Riley R."/>
            <person name="LaButti K."/>
            <person name="Andreopoulos B."/>
            <person name="Lipzen A."/>
            <person name="Chen C."/>
            <person name="Yanf M."/>
            <person name="Daum C."/>
            <person name="Ng V."/>
            <person name="Clum A."/>
            <person name="Steindorff A."/>
            <person name="Ohm R."/>
            <person name="Martin F."/>
            <person name="Silar P."/>
            <person name="Natvig D."/>
            <person name="Lalanne C."/>
            <person name="Gautier V."/>
            <person name="Ament-velasquez S.L."/>
            <person name="Kruys A."/>
            <person name="Hutchinson M.I."/>
            <person name="Powell A.J."/>
            <person name="Barry K."/>
            <person name="Miller A.N."/>
            <person name="Grigoriev I.V."/>
            <person name="Debuchy R."/>
            <person name="Gladieux P."/>
            <person name="Thoren M.H."/>
            <person name="Johannesson H."/>
        </authorList>
    </citation>
    <scope>NUCLEOTIDE SEQUENCE</scope>
    <source>
        <strain evidence="3">FGSC 1904</strain>
    </source>
</reference>
<feature type="compositionally biased region" description="Basic residues" evidence="1">
    <location>
        <begin position="590"/>
        <end position="602"/>
    </location>
</feature>
<feature type="compositionally biased region" description="Polar residues" evidence="1">
    <location>
        <begin position="469"/>
        <end position="479"/>
    </location>
</feature>
<feature type="compositionally biased region" description="Basic residues" evidence="1">
    <location>
        <begin position="930"/>
        <end position="943"/>
    </location>
</feature>
<keyword evidence="4" id="KW-1185">Reference proteome</keyword>
<evidence type="ECO:0000313" key="3">
    <source>
        <dbReference type="EMBL" id="KAK3398991.1"/>
    </source>
</evidence>
<feature type="compositionally biased region" description="Polar residues" evidence="1">
    <location>
        <begin position="1120"/>
        <end position="1129"/>
    </location>
</feature>
<feature type="compositionally biased region" description="Low complexity" evidence="1">
    <location>
        <begin position="324"/>
        <end position="344"/>
    </location>
</feature>
<feature type="compositionally biased region" description="Pro residues" evidence="1">
    <location>
        <begin position="293"/>
        <end position="302"/>
    </location>
</feature>
<accession>A0AAE0UCD3</accession>
<feature type="region of interest" description="Disordered" evidence="1">
    <location>
        <begin position="921"/>
        <end position="1032"/>
    </location>
</feature>
<sequence length="1356" mass="147101">MATPNNMWSAPSPHPHHHQVAQPMEGDDLAMQVRPMGLKVLYTFDRDGQVPCLARWSHILQIQTLPVDERTTIGVVDLRTCLQAIAQCSPEIVNQQENDYTVYAVDYSEPDTPLVGQGMLSWGLEFASDHNSQRHQQQQLVTGRVTRSLLPVFSNGSRETLEVKMKLTAVAKMQRLGFPSMDNNLNNMLRSDPIQPTDITTSEWASFMQSNPGLGSSTNMASMHSPAMSTAQLNVDLGGGSRYMDIRSDPPPQPTRPSSIPPNGSQTQNSGAMVTPANNGSSGSGGGSSSMPPMQPVPPRPAPSVDCASSPAPSQSVEVPVNQSARPTSRPSSRASRVRAPTGRPRGRPRKKPLEAGNTSAAEEATDGDEGPQKKRAKVISADFTSSAPFGSAPESLRVAASTSGSLRNMRPVGAGGNSSLGNHVQDVPRAPTPVPDGSMLQRQQRRLMFENKMKSDFAGDAESSLYQARYSQKNIQRSMSHDARSPTDSIGQSPDQGYVPEDSPADIGSSPPVPRTSAYMHSSPYVSSPVLPPMPVPLPQVDSGFMSGGFDDIFDEDELLQDVPHDHGQELPGQPQDHMMISPPVQQVRKPHSRKGSRAHRQGLNFPFQEVNPGPKELLPTKSIFNPAGKTKALNRVAHATSVPPMPKKNTDRSFKRSNTAPNPSMSDHDPLPQQHNDQQDGEAQEGNVPHIPQTVMQSSQMQQQPSTLNENTPAQSQPALSFPTMMPIPERPEPVSSKAVQPASKSTANNSAPSVPASDPVAESTGTSSRAAQPEAPPRTRAPPPPPREPSPTEEPPRYNKNMVKKQSIKEKLEEAIQRGESPPFCNNCGAIETPTWRKIWTQDHRGIPGPYEFSDKPGFVTTIDVLEKDAEGQISMYQLVKKNLGPTDDKKLWKETLLCNPCGIWLAKFKVHRPPDRWDKDAARLNQPRKKKASRNKKRKNDNQPNPTSEAYFTTDPIGPADTESPDEAQHQVVTQQTHQNAAAMEDSNNNQPLHHMILNSRSSPKRRGLGSTHSRGSGTADSPIAVEDDLGTTRRLLFPSPRKEGAPKVLGELAGNAVNADNVSHDSKSTAMGKENISHPPEFQQPRRPNTPILPDLDELDQELFGSPVMRPSTPPTTKNNSSGIFKTPTRPTPNHRPITRSISRSIRTVRSAHKSPAQQLFAQQPHRTPTKTPRGMRVVSGNNGGVLVVSASKRRSPRHARFALDDSLHVPPTSSPATHDFEAWGSLGQLLSEADQFTANSSSHGLLDVNMQHFDSDSVQQLVEGAGALDFGSFMGTDMVMPSSPPGMTRGHHHHAEDQGGDGNLSFEASLSIESLWVETTTSATGGAREGGGRQESVAERNAAADVDELS</sequence>
<feature type="compositionally biased region" description="Polar residues" evidence="1">
    <location>
        <begin position="710"/>
        <end position="721"/>
    </location>
</feature>
<feature type="compositionally biased region" description="Polar residues" evidence="1">
    <location>
        <begin position="1015"/>
        <end position="1024"/>
    </location>
</feature>
<organism evidence="3 4">
    <name type="scientific">Sordaria brevicollis</name>
    <dbReference type="NCBI Taxonomy" id="83679"/>
    <lineage>
        <taxon>Eukaryota</taxon>
        <taxon>Fungi</taxon>
        <taxon>Dikarya</taxon>
        <taxon>Ascomycota</taxon>
        <taxon>Pezizomycotina</taxon>
        <taxon>Sordariomycetes</taxon>
        <taxon>Sordariomycetidae</taxon>
        <taxon>Sordariales</taxon>
        <taxon>Sordariaceae</taxon>
        <taxon>Sordaria</taxon>
    </lineage>
</organism>
<dbReference type="InterPro" id="IPR013088">
    <property type="entry name" value="Znf_NHR/GATA"/>
</dbReference>
<evidence type="ECO:0000256" key="1">
    <source>
        <dbReference type="SAM" id="MobiDB-lite"/>
    </source>
</evidence>
<dbReference type="GO" id="GO:0030466">
    <property type="term" value="P:silent mating-type cassette heterochromatin formation"/>
    <property type="evidence" value="ECO:0007669"/>
    <property type="project" value="TreeGrafter"/>
</dbReference>
<dbReference type="EMBL" id="JAUTDP010000005">
    <property type="protein sequence ID" value="KAK3398991.1"/>
    <property type="molecule type" value="Genomic_DNA"/>
</dbReference>
<feature type="compositionally biased region" description="Low complexity" evidence="1">
    <location>
        <begin position="1144"/>
        <end position="1154"/>
    </location>
</feature>
<feature type="region of interest" description="Disordered" evidence="1">
    <location>
        <begin position="1064"/>
        <end position="1094"/>
    </location>
</feature>
<feature type="compositionally biased region" description="Low complexity" evidence="1">
    <location>
        <begin position="694"/>
        <end position="709"/>
    </location>
</feature>
<feature type="region of interest" description="Disordered" evidence="1">
    <location>
        <begin position="1"/>
        <end position="21"/>
    </location>
</feature>